<sequence length="181" mass="20441">MKELSMHILDIAQNSVRAKAHRITITVKELVSQNIFQFVIEDDGPGIPETILQDIRNPFTTSRTMRRVGLGIPFLEDTCNMCDGTLQIDSASGQGTTITATMCYDHIDRPPIGDMWSTIATLISSNAQINIKYEHYYDDTSFDISTNDLKEVLGDDVPLTDIQVIQWLKNYLKENMLELKA</sequence>
<gene>
    <name evidence="4" type="ORF">HZI73_13950</name>
</gene>
<organism evidence="4 5">
    <name type="scientific">Vallitalea pronyensis</name>
    <dbReference type="NCBI Taxonomy" id="1348613"/>
    <lineage>
        <taxon>Bacteria</taxon>
        <taxon>Bacillati</taxon>
        <taxon>Bacillota</taxon>
        <taxon>Clostridia</taxon>
        <taxon>Lachnospirales</taxon>
        <taxon>Vallitaleaceae</taxon>
        <taxon>Vallitalea</taxon>
    </lineage>
</organism>
<dbReference type="AlphaFoldDB" id="A0A8J8MQ59"/>
<reference evidence="4" key="1">
    <citation type="submission" date="2020-07" db="EMBL/GenBank/DDBJ databases">
        <title>Vallitalea pronyensis genome.</title>
        <authorList>
            <person name="Postec A."/>
        </authorList>
    </citation>
    <scope>NUCLEOTIDE SEQUENCE</scope>
    <source>
        <strain evidence="4">FatNI3</strain>
    </source>
</reference>
<evidence type="ECO:0000256" key="1">
    <source>
        <dbReference type="ARBA" id="ARBA00022777"/>
    </source>
</evidence>
<dbReference type="SMART" id="SM00387">
    <property type="entry name" value="HATPase_c"/>
    <property type="match status" value="1"/>
</dbReference>
<dbReference type="InterPro" id="IPR005467">
    <property type="entry name" value="His_kinase_dom"/>
</dbReference>
<dbReference type="InterPro" id="IPR036890">
    <property type="entry name" value="HATPase_C_sf"/>
</dbReference>
<dbReference type="InterPro" id="IPR003594">
    <property type="entry name" value="HATPase_dom"/>
</dbReference>
<dbReference type="KEGG" id="vpy:HZI73_13950"/>
<dbReference type="Pfam" id="PF02518">
    <property type="entry name" value="HATPase_c"/>
    <property type="match status" value="1"/>
</dbReference>
<evidence type="ECO:0000256" key="2">
    <source>
        <dbReference type="ARBA" id="ARBA00023012"/>
    </source>
</evidence>
<dbReference type="PROSITE" id="PS50109">
    <property type="entry name" value="HIS_KIN"/>
    <property type="match status" value="1"/>
</dbReference>
<dbReference type="GO" id="GO:0000160">
    <property type="term" value="P:phosphorelay signal transduction system"/>
    <property type="evidence" value="ECO:0007669"/>
    <property type="project" value="UniProtKB-KW"/>
</dbReference>
<keyword evidence="5" id="KW-1185">Reference proteome</keyword>
<evidence type="ECO:0000313" key="5">
    <source>
        <dbReference type="Proteomes" id="UP000683246"/>
    </source>
</evidence>
<keyword evidence="1 4" id="KW-0808">Transferase</keyword>
<dbReference type="CDD" id="cd00075">
    <property type="entry name" value="HATPase"/>
    <property type="match status" value="1"/>
</dbReference>
<dbReference type="GO" id="GO:0016301">
    <property type="term" value="F:kinase activity"/>
    <property type="evidence" value="ECO:0007669"/>
    <property type="project" value="UniProtKB-KW"/>
</dbReference>
<keyword evidence="2" id="KW-0902">Two-component regulatory system</keyword>
<dbReference type="SUPFAM" id="SSF55874">
    <property type="entry name" value="ATPase domain of HSP90 chaperone/DNA topoisomerase II/histidine kinase"/>
    <property type="match status" value="1"/>
</dbReference>
<evidence type="ECO:0000259" key="3">
    <source>
        <dbReference type="PROSITE" id="PS50109"/>
    </source>
</evidence>
<dbReference type="Proteomes" id="UP000683246">
    <property type="component" value="Chromosome"/>
</dbReference>
<evidence type="ECO:0000313" key="4">
    <source>
        <dbReference type="EMBL" id="QUI25726.1"/>
    </source>
</evidence>
<protein>
    <submittedName>
        <fullName evidence="4">Sensor histidine kinase</fullName>
    </submittedName>
</protein>
<name>A0A8J8MQ59_9FIRM</name>
<dbReference type="EMBL" id="CP058649">
    <property type="protein sequence ID" value="QUI25726.1"/>
    <property type="molecule type" value="Genomic_DNA"/>
</dbReference>
<keyword evidence="1 4" id="KW-0418">Kinase</keyword>
<proteinExistence type="predicted"/>
<dbReference type="Gene3D" id="3.30.565.10">
    <property type="entry name" value="Histidine kinase-like ATPase, C-terminal domain"/>
    <property type="match status" value="1"/>
</dbReference>
<feature type="domain" description="Histidine kinase" evidence="3">
    <location>
        <begin position="1"/>
        <end position="106"/>
    </location>
</feature>
<accession>A0A8J8MQ59</accession>